<protein>
    <submittedName>
        <fullName evidence="1">K(+)-transporting ATPase subunit F</fullName>
    </submittedName>
</protein>
<sequence length="155" mass="17358">MAKPYTVTRTTTVDAPPHRVRALVHDFHAWPQWSPWEDLDPAMRRTFTGPDAGVGAAYAWEGNRKAGKGSMTVTGDEPERVDIDLRFEKPFPAHNRIELLMTPLGEQSTEIEWRMHGELSGVMRVLALIRSMDSMIGPDFDKGLARLKRAAESSG</sequence>
<dbReference type="CDD" id="cd07818">
    <property type="entry name" value="SRPBCC_1"/>
    <property type="match status" value="1"/>
</dbReference>
<keyword evidence="2" id="KW-1185">Reference proteome</keyword>
<dbReference type="EMBL" id="BAABGM010000003">
    <property type="protein sequence ID" value="GAA4399147.1"/>
    <property type="molecule type" value="Genomic_DNA"/>
</dbReference>
<dbReference type="SUPFAM" id="SSF55961">
    <property type="entry name" value="Bet v1-like"/>
    <property type="match status" value="1"/>
</dbReference>
<dbReference type="Proteomes" id="UP001500945">
    <property type="component" value="Unassembled WGS sequence"/>
</dbReference>
<gene>
    <name evidence="1" type="primary">kdpF</name>
    <name evidence="1" type="ORF">GCM10023168_06040</name>
</gene>
<reference evidence="2" key="1">
    <citation type="journal article" date="2019" name="Int. J. Syst. Evol. Microbiol.">
        <title>The Global Catalogue of Microorganisms (GCM) 10K type strain sequencing project: providing services to taxonomists for standard genome sequencing and annotation.</title>
        <authorList>
            <consortium name="The Broad Institute Genomics Platform"/>
            <consortium name="The Broad Institute Genome Sequencing Center for Infectious Disease"/>
            <person name="Wu L."/>
            <person name="Ma J."/>
        </authorList>
    </citation>
    <scope>NUCLEOTIDE SEQUENCE [LARGE SCALE GENOMIC DNA]</scope>
    <source>
        <strain evidence="2">JCM 17809</strain>
    </source>
</reference>
<dbReference type="InterPro" id="IPR019587">
    <property type="entry name" value="Polyketide_cyclase/dehydratase"/>
</dbReference>
<proteinExistence type="predicted"/>
<dbReference type="RefSeq" id="WP_345202117.1">
    <property type="nucleotide sequence ID" value="NZ_BAABGM010000003.1"/>
</dbReference>
<evidence type="ECO:0000313" key="2">
    <source>
        <dbReference type="Proteomes" id="UP001500945"/>
    </source>
</evidence>
<comment type="caution">
    <text evidence="1">The sequence shown here is derived from an EMBL/GenBank/DDBJ whole genome shotgun (WGS) entry which is preliminary data.</text>
</comment>
<dbReference type="Pfam" id="PF10604">
    <property type="entry name" value="Polyketide_cyc2"/>
    <property type="match status" value="1"/>
</dbReference>
<evidence type="ECO:0000313" key="1">
    <source>
        <dbReference type="EMBL" id="GAA4399147.1"/>
    </source>
</evidence>
<dbReference type="Gene3D" id="3.30.530.20">
    <property type="match status" value="1"/>
</dbReference>
<dbReference type="InterPro" id="IPR023393">
    <property type="entry name" value="START-like_dom_sf"/>
</dbReference>
<name>A0ABP8K1A0_9MICO</name>
<organism evidence="1 2">
    <name type="scientific">Fodinibacter luteus</name>
    <dbReference type="NCBI Taxonomy" id="552064"/>
    <lineage>
        <taxon>Bacteria</taxon>
        <taxon>Bacillati</taxon>
        <taxon>Actinomycetota</taxon>
        <taxon>Actinomycetes</taxon>
        <taxon>Micrococcales</taxon>
        <taxon>Intrasporangiaceae</taxon>
        <taxon>Fodinibacter (ex Wang et al. 2009)</taxon>
    </lineage>
</organism>
<accession>A0ABP8K1A0</accession>